<evidence type="ECO:0000313" key="5">
    <source>
        <dbReference type="EMBL" id="MBA0085191.1"/>
    </source>
</evidence>
<dbReference type="Proteomes" id="UP000567293">
    <property type="component" value="Unassembled WGS sequence"/>
</dbReference>
<keyword evidence="1" id="KW-0813">Transport</keyword>
<dbReference type="Gene3D" id="3.40.50.300">
    <property type="entry name" value="P-loop containing nucleotide triphosphate hydrolases"/>
    <property type="match status" value="1"/>
</dbReference>
<name>A0A7V8NPX6_9BACT</name>
<keyword evidence="6" id="KW-1185">Reference proteome</keyword>
<feature type="non-terminal residue" evidence="5">
    <location>
        <position position="179"/>
    </location>
</feature>
<accession>A0A7V8NPX6</accession>
<dbReference type="InterPro" id="IPR027417">
    <property type="entry name" value="P-loop_NTPase"/>
</dbReference>
<evidence type="ECO:0000256" key="2">
    <source>
        <dbReference type="ARBA" id="ARBA00022741"/>
    </source>
</evidence>
<evidence type="ECO:0000313" key="6">
    <source>
        <dbReference type="Proteomes" id="UP000567293"/>
    </source>
</evidence>
<dbReference type="InterPro" id="IPR017871">
    <property type="entry name" value="ABC_transporter-like_CS"/>
</dbReference>
<comment type="caution">
    <text evidence="5">The sequence shown here is derived from an EMBL/GenBank/DDBJ whole genome shotgun (WGS) entry which is preliminary data.</text>
</comment>
<reference evidence="5" key="1">
    <citation type="submission" date="2020-06" db="EMBL/GenBank/DDBJ databases">
        <title>Legume-microbial interactions unlock mineral nutrients during tropical forest succession.</title>
        <authorList>
            <person name="Epihov D.Z."/>
        </authorList>
    </citation>
    <scope>NUCLEOTIDE SEQUENCE [LARGE SCALE GENOMIC DNA]</scope>
    <source>
        <strain evidence="5">Pan2503</strain>
    </source>
</reference>
<dbReference type="GO" id="GO:0005524">
    <property type="term" value="F:ATP binding"/>
    <property type="evidence" value="ECO:0007669"/>
    <property type="project" value="UniProtKB-KW"/>
</dbReference>
<sequence>MSLAPAGRATPIVSARGLRVNYGDREVLHGVDFDVTQGETVVILGGSGSGKSTLLRTLVGLEKPSSGEVRVKGADLANATARELDAIRKRIGLSFQGGALIGSMTVGENIALPLLEHSDLAPSTIEVMVRIKLEQVGLSGFEHFSPSQLSGGMKKRAAIARALAMDPDILFFDEPSAGL</sequence>
<gene>
    <name evidence="5" type="ORF">HRJ53_09355</name>
</gene>
<protein>
    <submittedName>
        <fullName evidence="5">ATP-binding cassette domain-containing protein</fullName>
    </submittedName>
</protein>
<dbReference type="EMBL" id="JACDQQ010000905">
    <property type="protein sequence ID" value="MBA0085191.1"/>
    <property type="molecule type" value="Genomic_DNA"/>
</dbReference>
<dbReference type="PANTHER" id="PTHR43023:SF3">
    <property type="entry name" value="PROTEIN TRIGALACTOSYLDIACYLGLYCEROL 3, CHLOROPLASTIC"/>
    <property type="match status" value="1"/>
</dbReference>
<dbReference type="PANTHER" id="PTHR43023">
    <property type="entry name" value="PROTEIN TRIGALACTOSYLDIACYLGLYCEROL 3, CHLOROPLASTIC"/>
    <property type="match status" value="1"/>
</dbReference>
<dbReference type="AlphaFoldDB" id="A0A7V8NPX6"/>
<dbReference type="PROSITE" id="PS50893">
    <property type="entry name" value="ABC_TRANSPORTER_2"/>
    <property type="match status" value="1"/>
</dbReference>
<proteinExistence type="predicted"/>
<dbReference type="SUPFAM" id="SSF52540">
    <property type="entry name" value="P-loop containing nucleoside triphosphate hydrolases"/>
    <property type="match status" value="1"/>
</dbReference>
<keyword evidence="3 5" id="KW-0067">ATP-binding</keyword>
<dbReference type="InterPro" id="IPR003439">
    <property type="entry name" value="ABC_transporter-like_ATP-bd"/>
</dbReference>
<dbReference type="Pfam" id="PF00005">
    <property type="entry name" value="ABC_tran"/>
    <property type="match status" value="1"/>
</dbReference>
<evidence type="ECO:0000256" key="3">
    <source>
        <dbReference type="ARBA" id="ARBA00022840"/>
    </source>
</evidence>
<keyword evidence="2" id="KW-0547">Nucleotide-binding</keyword>
<dbReference type="GO" id="GO:0016887">
    <property type="term" value="F:ATP hydrolysis activity"/>
    <property type="evidence" value="ECO:0007669"/>
    <property type="project" value="InterPro"/>
</dbReference>
<dbReference type="PROSITE" id="PS00211">
    <property type="entry name" value="ABC_TRANSPORTER_1"/>
    <property type="match status" value="1"/>
</dbReference>
<organism evidence="5 6">
    <name type="scientific">Candidatus Acidiferrum panamense</name>
    <dbReference type="NCBI Taxonomy" id="2741543"/>
    <lineage>
        <taxon>Bacteria</taxon>
        <taxon>Pseudomonadati</taxon>
        <taxon>Acidobacteriota</taxon>
        <taxon>Terriglobia</taxon>
        <taxon>Candidatus Acidiferrales</taxon>
        <taxon>Candidatus Acidiferrum</taxon>
    </lineage>
</organism>
<feature type="domain" description="ABC transporter" evidence="4">
    <location>
        <begin position="13"/>
        <end position="179"/>
    </location>
</feature>
<evidence type="ECO:0000259" key="4">
    <source>
        <dbReference type="PROSITE" id="PS50893"/>
    </source>
</evidence>
<evidence type="ECO:0000256" key="1">
    <source>
        <dbReference type="ARBA" id="ARBA00022448"/>
    </source>
</evidence>